<gene>
    <name evidence="1" type="ORF">T11_2111</name>
</gene>
<dbReference type="EMBL" id="JYDP01000007">
    <property type="protein sequence ID" value="KRZ17333.1"/>
    <property type="molecule type" value="Genomic_DNA"/>
</dbReference>
<sequence>MYKGQLSFANGVTGPSHACLLRHQNSQPPVTVADADGQARTKGVLNKEYCDLMEF</sequence>
<evidence type="ECO:0000313" key="1">
    <source>
        <dbReference type="EMBL" id="KRZ17333.1"/>
    </source>
</evidence>
<protein>
    <submittedName>
        <fullName evidence="1">Uncharacterized protein</fullName>
    </submittedName>
</protein>
<reference evidence="1 2" key="1">
    <citation type="submission" date="2015-01" db="EMBL/GenBank/DDBJ databases">
        <title>Evolution of Trichinella species and genotypes.</title>
        <authorList>
            <person name="Korhonen P.K."/>
            <person name="Edoardo P."/>
            <person name="Giuseppe L.R."/>
            <person name="Gasser R.B."/>
        </authorList>
    </citation>
    <scope>NUCLEOTIDE SEQUENCE [LARGE SCALE GENOMIC DNA]</scope>
    <source>
        <strain evidence="1">ISS1029</strain>
    </source>
</reference>
<dbReference type="AlphaFoldDB" id="A0A0V1I5X6"/>
<comment type="caution">
    <text evidence="1">The sequence shown here is derived from an EMBL/GenBank/DDBJ whole genome shotgun (WGS) entry which is preliminary data.</text>
</comment>
<name>A0A0V1I5X6_9BILA</name>
<keyword evidence="2" id="KW-1185">Reference proteome</keyword>
<dbReference type="Proteomes" id="UP000055024">
    <property type="component" value="Unassembled WGS sequence"/>
</dbReference>
<accession>A0A0V1I5X6</accession>
<organism evidence="1 2">
    <name type="scientific">Trichinella zimbabwensis</name>
    <dbReference type="NCBI Taxonomy" id="268475"/>
    <lineage>
        <taxon>Eukaryota</taxon>
        <taxon>Metazoa</taxon>
        <taxon>Ecdysozoa</taxon>
        <taxon>Nematoda</taxon>
        <taxon>Enoplea</taxon>
        <taxon>Dorylaimia</taxon>
        <taxon>Trichinellida</taxon>
        <taxon>Trichinellidae</taxon>
        <taxon>Trichinella</taxon>
    </lineage>
</organism>
<evidence type="ECO:0000313" key="2">
    <source>
        <dbReference type="Proteomes" id="UP000055024"/>
    </source>
</evidence>
<proteinExistence type="predicted"/>